<evidence type="ECO:0000256" key="2">
    <source>
        <dbReference type="SAM" id="Phobius"/>
    </source>
</evidence>
<comment type="caution">
    <text evidence="3">The sequence shown here is derived from an EMBL/GenBank/DDBJ whole genome shotgun (WGS) entry which is preliminary data.</text>
</comment>
<dbReference type="EMBL" id="JAGMUV010000022">
    <property type="protein sequence ID" value="KAH7124209.1"/>
    <property type="molecule type" value="Genomic_DNA"/>
</dbReference>
<dbReference type="Proteomes" id="UP000738349">
    <property type="component" value="Unassembled WGS sequence"/>
</dbReference>
<feature type="transmembrane region" description="Helical" evidence="2">
    <location>
        <begin position="112"/>
        <end position="128"/>
    </location>
</feature>
<keyword evidence="2" id="KW-0472">Membrane</keyword>
<feature type="compositionally biased region" description="Low complexity" evidence="1">
    <location>
        <begin position="1"/>
        <end position="27"/>
    </location>
</feature>
<reference evidence="3" key="1">
    <citation type="journal article" date="2021" name="Nat. Commun.">
        <title>Genetic determinants of endophytism in the Arabidopsis root mycobiome.</title>
        <authorList>
            <person name="Mesny F."/>
            <person name="Miyauchi S."/>
            <person name="Thiergart T."/>
            <person name="Pickel B."/>
            <person name="Atanasova L."/>
            <person name="Karlsson M."/>
            <person name="Huettel B."/>
            <person name="Barry K.W."/>
            <person name="Haridas S."/>
            <person name="Chen C."/>
            <person name="Bauer D."/>
            <person name="Andreopoulos W."/>
            <person name="Pangilinan J."/>
            <person name="LaButti K."/>
            <person name="Riley R."/>
            <person name="Lipzen A."/>
            <person name="Clum A."/>
            <person name="Drula E."/>
            <person name="Henrissat B."/>
            <person name="Kohler A."/>
            <person name="Grigoriev I.V."/>
            <person name="Martin F.M."/>
            <person name="Hacquard S."/>
        </authorList>
    </citation>
    <scope>NUCLEOTIDE SEQUENCE</scope>
    <source>
        <strain evidence="3">MPI-CAGE-AT-0147</strain>
    </source>
</reference>
<keyword evidence="4" id="KW-1185">Reference proteome</keyword>
<feature type="transmembrane region" description="Helical" evidence="2">
    <location>
        <begin position="134"/>
        <end position="154"/>
    </location>
</feature>
<organism evidence="3 4">
    <name type="scientific">Dactylonectria macrodidyma</name>
    <dbReference type="NCBI Taxonomy" id="307937"/>
    <lineage>
        <taxon>Eukaryota</taxon>
        <taxon>Fungi</taxon>
        <taxon>Dikarya</taxon>
        <taxon>Ascomycota</taxon>
        <taxon>Pezizomycotina</taxon>
        <taxon>Sordariomycetes</taxon>
        <taxon>Hypocreomycetidae</taxon>
        <taxon>Hypocreales</taxon>
        <taxon>Nectriaceae</taxon>
        <taxon>Dactylonectria</taxon>
    </lineage>
</organism>
<proteinExistence type="predicted"/>
<sequence length="174" mass="18681">MTSATMKSSSSPMTRTPTPSRQTQTTPRIFRTSYGSGLVTSAPPPLSARGPQLTVSRSLLLTPRPRLRTSVARMGSTAMCSCRLLILGLGGRLMGRARRLVRVVTTRPMAERIRFGLGLTLLGALALGQLLGPLLGLVCVIPIFAWIGSGLCLMGMTQTPRRANTAEVSRMSVW</sequence>
<name>A0A9P9DR02_9HYPO</name>
<feature type="region of interest" description="Disordered" evidence="1">
    <location>
        <begin position="1"/>
        <end position="29"/>
    </location>
</feature>
<dbReference type="AlphaFoldDB" id="A0A9P9DR02"/>
<keyword evidence="2" id="KW-1133">Transmembrane helix</keyword>
<protein>
    <submittedName>
        <fullName evidence="3">Uncharacterized protein</fullName>
    </submittedName>
</protein>
<keyword evidence="2" id="KW-0812">Transmembrane</keyword>
<accession>A0A9P9DR02</accession>
<evidence type="ECO:0000313" key="4">
    <source>
        <dbReference type="Proteomes" id="UP000738349"/>
    </source>
</evidence>
<evidence type="ECO:0000256" key="1">
    <source>
        <dbReference type="SAM" id="MobiDB-lite"/>
    </source>
</evidence>
<gene>
    <name evidence="3" type="ORF">EDB81DRAFT_213952</name>
</gene>
<evidence type="ECO:0000313" key="3">
    <source>
        <dbReference type="EMBL" id="KAH7124209.1"/>
    </source>
</evidence>